<keyword evidence="2" id="KW-0560">Oxidoreductase</keyword>
<dbReference type="PRINTS" id="PR00081">
    <property type="entry name" value="GDHRDH"/>
</dbReference>
<dbReference type="PANTHER" id="PTHR24320:SF148">
    <property type="entry name" value="NAD(P)-BINDING ROSSMANN-FOLD SUPERFAMILY PROTEIN"/>
    <property type="match status" value="1"/>
</dbReference>
<evidence type="ECO:0000313" key="4">
    <source>
        <dbReference type="Proteomes" id="UP000451471"/>
    </source>
</evidence>
<evidence type="ECO:0000256" key="1">
    <source>
        <dbReference type="ARBA" id="ARBA00006484"/>
    </source>
</evidence>
<comment type="similarity">
    <text evidence="1">Belongs to the short-chain dehydrogenases/reductases (SDR) family.</text>
</comment>
<dbReference type="Pfam" id="PF00106">
    <property type="entry name" value="adh_short"/>
    <property type="match status" value="1"/>
</dbReference>
<comment type="caution">
    <text evidence="3">The sequence shown here is derived from an EMBL/GenBank/DDBJ whole genome shotgun (WGS) entry which is preliminary data.</text>
</comment>
<dbReference type="AlphaFoldDB" id="A0A6B0GHZ0"/>
<sequence>MTKWVADEMPDLNGKTAIVTGANSGLGYEITKALAAKGAHVVMACRSMDRARDAESRIERTVDDPSLSIMELDLADLSSVREFASAFESEYDRLDILVNNAGVSMPPYSTTADGFELQIGVNFLGHFALTGHLLDTITATSGARIVSLSSGGAHLGSIDLGSFRGDEQSYSRWSAYTQSKLAMSQFAVELQRRFNRDGNDTKSFAAHPGWSDTNLPRHSPVAIPDFVLNRVSMPAEQGALPTLYAATDPEAIGGAHYGPDGFLEMSGYPELATLPSGVKDRQTAKRLWTAAEELTGVRYPSENADTTTVSEPAEA</sequence>
<name>A0A6B0GHZ0_9EURY</name>
<keyword evidence="4" id="KW-1185">Reference proteome</keyword>
<dbReference type="InterPro" id="IPR002347">
    <property type="entry name" value="SDR_fam"/>
</dbReference>
<dbReference type="CDD" id="cd05327">
    <property type="entry name" value="retinol-DH_like_SDR_c_like"/>
    <property type="match status" value="1"/>
</dbReference>
<evidence type="ECO:0000313" key="3">
    <source>
        <dbReference type="EMBL" id="MWG34230.1"/>
    </source>
</evidence>
<gene>
    <name evidence="3" type="ORF">GQS65_06950</name>
</gene>
<accession>A0A6B0GHZ0</accession>
<organism evidence="3 4">
    <name type="scientific">Halomarina oriensis</name>
    <dbReference type="NCBI Taxonomy" id="671145"/>
    <lineage>
        <taxon>Archaea</taxon>
        <taxon>Methanobacteriati</taxon>
        <taxon>Methanobacteriota</taxon>
        <taxon>Stenosarchaea group</taxon>
        <taxon>Halobacteria</taxon>
        <taxon>Halobacteriales</taxon>
        <taxon>Natronomonadaceae</taxon>
        <taxon>Halomarina</taxon>
    </lineage>
</organism>
<reference evidence="3 4" key="1">
    <citation type="submission" date="2019-12" db="EMBL/GenBank/DDBJ databases">
        <title>Halocatena pleomorpha gen. nov. sp. nov., an extremely halophilic archaeon of family Halobacteriaceae isolated from saltpan soil.</title>
        <authorList>
            <person name="Pal Y."/>
            <person name="Verma A."/>
            <person name="Krishnamurthi S."/>
            <person name="Kumar P."/>
        </authorList>
    </citation>
    <scope>NUCLEOTIDE SEQUENCE [LARGE SCALE GENOMIC DNA]</scope>
    <source>
        <strain evidence="3 4">JCM 16495</strain>
    </source>
</reference>
<proteinExistence type="inferred from homology"/>
<dbReference type="EMBL" id="WSZK01000015">
    <property type="protein sequence ID" value="MWG34230.1"/>
    <property type="molecule type" value="Genomic_DNA"/>
</dbReference>
<dbReference type="SUPFAM" id="SSF51735">
    <property type="entry name" value="NAD(P)-binding Rossmann-fold domains"/>
    <property type="match status" value="1"/>
</dbReference>
<evidence type="ECO:0000256" key="2">
    <source>
        <dbReference type="ARBA" id="ARBA00023002"/>
    </source>
</evidence>
<dbReference type="InterPro" id="IPR036291">
    <property type="entry name" value="NAD(P)-bd_dom_sf"/>
</dbReference>
<dbReference type="Proteomes" id="UP000451471">
    <property type="component" value="Unassembled WGS sequence"/>
</dbReference>
<dbReference type="Gene3D" id="3.40.50.720">
    <property type="entry name" value="NAD(P)-binding Rossmann-like Domain"/>
    <property type="match status" value="1"/>
</dbReference>
<dbReference type="GO" id="GO:0016491">
    <property type="term" value="F:oxidoreductase activity"/>
    <property type="evidence" value="ECO:0007669"/>
    <property type="project" value="UniProtKB-KW"/>
</dbReference>
<protein>
    <submittedName>
        <fullName evidence="3">SDR family NAD(P)-dependent oxidoreductase</fullName>
    </submittedName>
</protein>
<dbReference type="PANTHER" id="PTHR24320">
    <property type="entry name" value="RETINOL DEHYDROGENASE"/>
    <property type="match status" value="1"/>
</dbReference>
<dbReference type="NCBIfam" id="NF004846">
    <property type="entry name" value="PRK06197.1"/>
    <property type="match status" value="1"/>
</dbReference>